<keyword evidence="5" id="KW-1185">Reference proteome</keyword>
<protein>
    <recommendedName>
        <fullName evidence="3">RRM domain-containing protein</fullName>
    </recommendedName>
</protein>
<name>A0A250WQQ5_9CHLO</name>
<evidence type="ECO:0000313" key="5">
    <source>
        <dbReference type="Proteomes" id="UP000232323"/>
    </source>
</evidence>
<dbReference type="OrthoDB" id="439808at2759"/>
<dbReference type="Pfam" id="PF00076">
    <property type="entry name" value="RRM_1"/>
    <property type="match status" value="1"/>
</dbReference>
<keyword evidence="1" id="KW-0694">RNA-binding</keyword>
<sequence>MGRSRSRSRSYSPRRRGPDAAREPPTRTSLIIRNLSRDITAEDIRHMADKYGPLRDVYIPRDYYTKEPRGIAFVEFTSSRDAEDACHGLDRTTLSGREVSVAYAQHGRKRPEAFVASSRGGYDRDRSRGGYDRDRRDSDRRRDYRGGRRSHSRSRERSRSTDRGRRERSQSRSGGNRKARSQDRSQSVSRSRSPAPREASRSRSPVRSPSPRAEEEDDRCICKNQYGKCLMGENSLLKLYLSILKSKCIEVTWSYQDMKYIYCFHDFL</sequence>
<dbReference type="GO" id="GO:0003723">
    <property type="term" value="F:RNA binding"/>
    <property type="evidence" value="ECO:0007669"/>
    <property type="project" value="UniProtKB-UniRule"/>
</dbReference>
<feature type="domain" description="RRM" evidence="3">
    <location>
        <begin position="28"/>
        <end position="106"/>
    </location>
</feature>
<dbReference type="EMBL" id="BEGY01000001">
    <property type="protein sequence ID" value="GAX72880.1"/>
    <property type="molecule type" value="Genomic_DNA"/>
</dbReference>
<accession>A0A250WQQ5</accession>
<reference evidence="4 5" key="1">
    <citation type="submission" date="2017-08" db="EMBL/GenBank/DDBJ databases">
        <title>Acidophilic green algal genome provides insights into adaptation to an acidic environment.</title>
        <authorList>
            <person name="Hirooka S."/>
            <person name="Hirose Y."/>
            <person name="Kanesaki Y."/>
            <person name="Higuchi S."/>
            <person name="Fujiwara T."/>
            <person name="Onuma R."/>
            <person name="Era A."/>
            <person name="Ohbayashi R."/>
            <person name="Uzuka A."/>
            <person name="Nozaki H."/>
            <person name="Yoshikawa H."/>
            <person name="Miyagishima S.Y."/>
        </authorList>
    </citation>
    <scope>NUCLEOTIDE SEQUENCE [LARGE SCALE GENOMIC DNA]</scope>
    <source>
        <strain evidence="4 5">NIES-2499</strain>
    </source>
</reference>
<feature type="compositionally biased region" description="Basic and acidic residues" evidence="2">
    <location>
        <begin position="16"/>
        <end position="25"/>
    </location>
</feature>
<evidence type="ECO:0000313" key="4">
    <source>
        <dbReference type="EMBL" id="GAX72880.1"/>
    </source>
</evidence>
<feature type="compositionally biased region" description="Basic and acidic residues" evidence="2">
    <location>
        <begin position="153"/>
        <end position="170"/>
    </location>
</feature>
<dbReference type="InterPro" id="IPR012677">
    <property type="entry name" value="Nucleotide-bd_a/b_plait_sf"/>
</dbReference>
<evidence type="ECO:0000256" key="2">
    <source>
        <dbReference type="SAM" id="MobiDB-lite"/>
    </source>
</evidence>
<dbReference type="Gene3D" id="3.30.70.330">
    <property type="match status" value="1"/>
</dbReference>
<evidence type="ECO:0000259" key="3">
    <source>
        <dbReference type="PROSITE" id="PS50102"/>
    </source>
</evidence>
<dbReference type="STRING" id="1157962.A0A250WQQ5"/>
<feature type="compositionally biased region" description="Basic residues" evidence="2">
    <location>
        <begin position="1"/>
        <end position="15"/>
    </location>
</feature>
<feature type="region of interest" description="Disordered" evidence="2">
    <location>
        <begin position="1"/>
        <end position="28"/>
    </location>
</feature>
<feature type="region of interest" description="Disordered" evidence="2">
    <location>
        <begin position="104"/>
        <end position="217"/>
    </location>
</feature>
<organism evidence="4 5">
    <name type="scientific">Chlamydomonas eustigma</name>
    <dbReference type="NCBI Taxonomy" id="1157962"/>
    <lineage>
        <taxon>Eukaryota</taxon>
        <taxon>Viridiplantae</taxon>
        <taxon>Chlorophyta</taxon>
        <taxon>core chlorophytes</taxon>
        <taxon>Chlorophyceae</taxon>
        <taxon>CS clade</taxon>
        <taxon>Chlamydomonadales</taxon>
        <taxon>Chlamydomonadaceae</taxon>
        <taxon>Chlamydomonas</taxon>
    </lineage>
</organism>
<dbReference type="SMART" id="SM00360">
    <property type="entry name" value="RRM"/>
    <property type="match status" value="1"/>
</dbReference>
<evidence type="ECO:0000256" key="1">
    <source>
        <dbReference type="PROSITE-ProRule" id="PRU00176"/>
    </source>
</evidence>
<dbReference type="InterPro" id="IPR035979">
    <property type="entry name" value="RBD_domain_sf"/>
</dbReference>
<proteinExistence type="predicted"/>
<dbReference type="PANTHER" id="PTHR48034">
    <property type="entry name" value="TRANSFORMER-2 SEX-DETERMINING PROTEIN-RELATED"/>
    <property type="match status" value="1"/>
</dbReference>
<comment type="caution">
    <text evidence="4">The sequence shown here is derived from an EMBL/GenBank/DDBJ whole genome shotgun (WGS) entry which is preliminary data.</text>
</comment>
<gene>
    <name evidence="4" type="ORF">CEUSTIGMA_g335.t1</name>
</gene>
<dbReference type="InterPro" id="IPR000504">
    <property type="entry name" value="RRM_dom"/>
</dbReference>
<feature type="compositionally biased region" description="Low complexity" evidence="2">
    <location>
        <begin position="184"/>
        <end position="211"/>
    </location>
</feature>
<dbReference type="InterPro" id="IPR050441">
    <property type="entry name" value="RBM"/>
</dbReference>
<dbReference type="Proteomes" id="UP000232323">
    <property type="component" value="Unassembled WGS sequence"/>
</dbReference>
<dbReference type="AlphaFoldDB" id="A0A250WQQ5"/>
<feature type="compositionally biased region" description="Basic and acidic residues" evidence="2">
    <location>
        <begin position="121"/>
        <end position="146"/>
    </location>
</feature>
<dbReference type="SUPFAM" id="SSF54928">
    <property type="entry name" value="RNA-binding domain, RBD"/>
    <property type="match status" value="1"/>
</dbReference>
<dbReference type="PROSITE" id="PS50102">
    <property type="entry name" value="RRM"/>
    <property type="match status" value="1"/>
</dbReference>